<sequence>MKSLLFSLIFFLFISIKFSTSEFTEDFRIFLKENYGEAVANKSERRDMGQGMIKQLLGGYTSGELYATTYADGGITPFWSKPMYCADVKQVRDFIKQVHEYTNSSVDVIGYSMGTAISRKALLGGRCVDTGEDLGPPLTDIVDTFIGVAGVARGYEQCPTSFPACNLVNGMNCGSRYLEDVNSKDAKYEGQHSFYIYSMDDTVIGTQCCGHLCPEVKNADGFSQHRVHNHGSILTETKDIQYEMFVNHKVIKPKSAF</sequence>
<evidence type="ECO:0000313" key="1">
    <source>
        <dbReference type="Proteomes" id="UP000887579"/>
    </source>
</evidence>
<dbReference type="Proteomes" id="UP000887579">
    <property type="component" value="Unplaced"/>
</dbReference>
<name>A0AC34FN72_9BILA</name>
<reference evidence="2" key="1">
    <citation type="submission" date="2022-11" db="UniProtKB">
        <authorList>
            <consortium name="WormBaseParasite"/>
        </authorList>
    </citation>
    <scope>IDENTIFICATION</scope>
</reference>
<accession>A0AC34FN72</accession>
<protein>
    <submittedName>
        <fullName evidence="2">Uncharacterized protein</fullName>
    </submittedName>
</protein>
<organism evidence="1 2">
    <name type="scientific">Panagrolaimus sp. ES5</name>
    <dbReference type="NCBI Taxonomy" id="591445"/>
    <lineage>
        <taxon>Eukaryota</taxon>
        <taxon>Metazoa</taxon>
        <taxon>Ecdysozoa</taxon>
        <taxon>Nematoda</taxon>
        <taxon>Chromadorea</taxon>
        <taxon>Rhabditida</taxon>
        <taxon>Tylenchina</taxon>
        <taxon>Panagrolaimomorpha</taxon>
        <taxon>Panagrolaimoidea</taxon>
        <taxon>Panagrolaimidae</taxon>
        <taxon>Panagrolaimus</taxon>
    </lineage>
</organism>
<proteinExistence type="predicted"/>
<dbReference type="WBParaSite" id="ES5_v2.g18850.t1">
    <property type="protein sequence ID" value="ES5_v2.g18850.t1"/>
    <property type="gene ID" value="ES5_v2.g18850"/>
</dbReference>
<evidence type="ECO:0000313" key="2">
    <source>
        <dbReference type="WBParaSite" id="ES5_v2.g18850.t1"/>
    </source>
</evidence>